<dbReference type="AlphaFoldDB" id="A0AAN6DRD3"/>
<dbReference type="Proteomes" id="UP001203852">
    <property type="component" value="Unassembled WGS sequence"/>
</dbReference>
<keyword evidence="2" id="KW-1185">Reference proteome</keyword>
<evidence type="ECO:0008006" key="3">
    <source>
        <dbReference type="Google" id="ProtNLM"/>
    </source>
</evidence>
<dbReference type="InterPro" id="IPR011051">
    <property type="entry name" value="RmlC_Cupin_sf"/>
</dbReference>
<gene>
    <name evidence="1" type="ORF">EDD36DRAFT_445945</name>
</gene>
<dbReference type="EMBL" id="MU404360">
    <property type="protein sequence ID" value="KAI1609425.1"/>
    <property type="molecule type" value="Genomic_DNA"/>
</dbReference>
<protein>
    <recommendedName>
        <fullName evidence="3">Cupin type-1 domain-containing protein</fullName>
    </recommendedName>
</protein>
<dbReference type="Gene3D" id="2.60.120.10">
    <property type="entry name" value="Jelly Rolls"/>
    <property type="match status" value="1"/>
</dbReference>
<accession>A0AAN6DRD3</accession>
<dbReference type="SUPFAM" id="SSF51182">
    <property type="entry name" value="RmlC-like cupins"/>
    <property type="match status" value="1"/>
</dbReference>
<evidence type="ECO:0000313" key="1">
    <source>
        <dbReference type="EMBL" id="KAI1609425.1"/>
    </source>
</evidence>
<name>A0AAN6DRD3_9EURO</name>
<comment type="caution">
    <text evidence="1">The sequence shown here is derived from an EMBL/GenBank/DDBJ whole genome shotgun (WGS) entry which is preliminary data.</text>
</comment>
<reference evidence="1" key="1">
    <citation type="journal article" date="2022" name="bioRxiv">
        <title>Deciphering the potential niche of two novel black yeast fungi from a biological soil crust based on their genomes, phenotypes, and melanin regulation.</title>
        <authorList>
            <consortium name="DOE Joint Genome Institute"/>
            <person name="Carr E.C."/>
            <person name="Barton Q."/>
            <person name="Grambo S."/>
            <person name="Sullivan M."/>
            <person name="Renfro C.M."/>
            <person name="Kuo A."/>
            <person name="Pangilinan J."/>
            <person name="Lipzen A."/>
            <person name="Keymanesh K."/>
            <person name="Savage E."/>
            <person name="Barry K."/>
            <person name="Grigoriev I.V."/>
            <person name="Riekhof W.R."/>
            <person name="Harris S.S."/>
        </authorList>
    </citation>
    <scope>NUCLEOTIDE SEQUENCE</scope>
    <source>
        <strain evidence="1">JF 03-4F</strain>
    </source>
</reference>
<dbReference type="InterPro" id="IPR014710">
    <property type="entry name" value="RmlC-like_jellyroll"/>
</dbReference>
<evidence type="ECO:0000313" key="2">
    <source>
        <dbReference type="Proteomes" id="UP001203852"/>
    </source>
</evidence>
<proteinExistence type="predicted"/>
<organism evidence="1 2">
    <name type="scientific">Exophiala viscosa</name>
    <dbReference type="NCBI Taxonomy" id="2486360"/>
    <lineage>
        <taxon>Eukaryota</taxon>
        <taxon>Fungi</taxon>
        <taxon>Dikarya</taxon>
        <taxon>Ascomycota</taxon>
        <taxon>Pezizomycotina</taxon>
        <taxon>Eurotiomycetes</taxon>
        <taxon>Chaetothyriomycetidae</taxon>
        <taxon>Chaetothyriales</taxon>
        <taxon>Herpotrichiellaceae</taxon>
        <taxon>Exophiala</taxon>
    </lineage>
</organism>
<sequence>MSGSTSLPFFCNLTPSPKHDHLTAVLSKVMPIENQVQNLPDRVSKITKPWTPQHVLSFNGSHSIKLATLEDDFIWHSHPDTDEVFYCVSGGPFYIDTAESESERQGYSTAELKVGDLLCIPRTIRHRPRAPISTGVALIEKVGTVNTGDEAGNSAMTAKSKCWTNPTRDTL</sequence>